<proteinExistence type="predicted"/>
<dbReference type="Proteomes" id="UP000290174">
    <property type="component" value="Unassembled WGS sequence"/>
</dbReference>
<sequence length="268" mass="30946">MSTIGCDMVSVRRRRGDPEAEVSEEIVEKGDIYFAYRPRIEEDKAEDLGDIQRFYMVMKPERQARLRVAVLGRKRLPEARDHERIWGFIEAIRSGPAVEDEFREHHYATRTRGERTLPPVRPAGEGVYALIKRGRNLHLSYELELPRRPGEVQEELNIERQAAYILSIKNPEAGSPPGAGLSEREEAHYPKPVERQFRGRRFASEDPHLLDYEGAEFILIGARVDPERAYGVDIETEHETARNADIFRQLKMSPREHPIGPLIKGEWQ</sequence>
<name>A0A4V1KV72_9BRAD</name>
<dbReference type="EMBL" id="RKMK01000041">
    <property type="protein sequence ID" value="RXG87416.1"/>
    <property type="molecule type" value="Genomic_DNA"/>
</dbReference>
<accession>A0A4V1KV72</accession>
<evidence type="ECO:0000313" key="2">
    <source>
        <dbReference type="Proteomes" id="UP000290174"/>
    </source>
</evidence>
<gene>
    <name evidence="1" type="ORF">EAS61_31325</name>
</gene>
<comment type="caution">
    <text evidence="1">The sequence shown here is derived from an EMBL/GenBank/DDBJ whole genome shotgun (WGS) entry which is preliminary data.</text>
</comment>
<dbReference type="PANTHER" id="PTHR34776:SF1">
    <property type="entry name" value="F17F16.3 PROTEIN"/>
    <property type="match status" value="1"/>
</dbReference>
<evidence type="ECO:0000313" key="1">
    <source>
        <dbReference type="EMBL" id="RXG87416.1"/>
    </source>
</evidence>
<dbReference type="AlphaFoldDB" id="A0A4V1KV72"/>
<reference evidence="1 2" key="1">
    <citation type="submission" date="2018-11" db="EMBL/GenBank/DDBJ databases">
        <title>Bradyrhizobium sp. nov., isolated from effective nodules of peanut in China.</title>
        <authorList>
            <person name="Li Y."/>
        </authorList>
    </citation>
    <scope>NUCLEOTIDE SEQUENCE [LARGE SCALE GENOMIC DNA]</scope>
    <source>
        <strain evidence="1 2">CCBAU 51770</strain>
    </source>
</reference>
<protein>
    <submittedName>
        <fullName evidence="1">Uncharacterized protein</fullName>
    </submittedName>
</protein>
<dbReference type="PANTHER" id="PTHR34776">
    <property type="entry name" value="F17F16.3 PROTEIN"/>
    <property type="match status" value="1"/>
</dbReference>
<organism evidence="1 2">
    <name type="scientific">Bradyrhizobium zhanjiangense</name>
    <dbReference type="NCBI Taxonomy" id="1325107"/>
    <lineage>
        <taxon>Bacteria</taxon>
        <taxon>Pseudomonadati</taxon>
        <taxon>Pseudomonadota</taxon>
        <taxon>Alphaproteobacteria</taxon>
        <taxon>Hyphomicrobiales</taxon>
        <taxon>Nitrobacteraceae</taxon>
        <taxon>Bradyrhizobium</taxon>
    </lineage>
</organism>